<dbReference type="InterPro" id="IPR055396">
    <property type="entry name" value="DUF7088"/>
</dbReference>
<dbReference type="InterPro" id="IPR019196">
    <property type="entry name" value="ABC_transp_unknown"/>
</dbReference>
<keyword evidence="1" id="KW-1133">Transmembrane helix</keyword>
<dbReference type="Pfam" id="PF09822">
    <property type="entry name" value="ABC_transp_aux"/>
    <property type="match status" value="1"/>
</dbReference>
<evidence type="ECO:0000313" key="4">
    <source>
        <dbReference type="EMBL" id="KKR14889.1"/>
    </source>
</evidence>
<evidence type="ECO:0000313" key="5">
    <source>
        <dbReference type="Proteomes" id="UP000034048"/>
    </source>
</evidence>
<dbReference type="AlphaFoldDB" id="A0A0G0NFG2"/>
<name>A0A0G0NFG2_9BACT</name>
<dbReference type="Proteomes" id="UP000034048">
    <property type="component" value="Unassembled WGS sequence"/>
</dbReference>
<accession>A0A0G0NFG2</accession>
<gene>
    <name evidence="4" type="ORF">UT42_C0015G0007</name>
</gene>
<reference evidence="4 5" key="1">
    <citation type="journal article" date="2015" name="Nature">
        <title>rRNA introns, odd ribosomes, and small enigmatic genomes across a large radiation of phyla.</title>
        <authorList>
            <person name="Brown C.T."/>
            <person name="Hug L.A."/>
            <person name="Thomas B.C."/>
            <person name="Sharon I."/>
            <person name="Castelle C.J."/>
            <person name="Singh A."/>
            <person name="Wilkins M.J."/>
            <person name="Williams K.H."/>
            <person name="Banfield J.F."/>
        </authorList>
    </citation>
    <scope>NUCLEOTIDE SEQUENCE [LARGE SCALE GENOMIC DNA]</scope>
</reference>
<protein>
    <submittedName>
        <fullName evidence="4">Uncharacterized protein</fullName>
    </submittedName>
</protein>
<evidence type="ECO:0000259" key="2">
    <source>
        <dbReference type="Pfam" id="PF09822"/>
    </source>
</evidence>
<comment type="caution">
    <text evidence="4">The sequence shown here is derived from an EMBL/GenBank/DDBJ whole genome shotgun (WGS) entry which is preliminary data.</text>
</comment>
<sequence>MNKLFKTSKLSASIIMTLAILVAINFGAYHIFKRWDLTVNQLYSLSEVSRTTVKNLDKEVEIEVLFGPEMPAQYLNLQQSVNDILAEYASYSRNIQIKVVEPENITKRAEALKLPRVQFNTLRKDKLEVLNGYLGLALQYEGKTEIIPVVQDTSNLEYQITSLIKKLTSPELPVIGWVQSHGAFDINKQTQVAYQAIAKLYTIKTVDLSTAEAIDSSIKTLIIPGLKSAMEEPALQKINDFLMQGKTALLLEEKVGLGNNLSYHATANNLDQLLVQYGLKVNEQLVLDKVNAVAPFNQGYVTFNINYPFWPKLANANFAQDVPAVAKLEGIVLPWTTSLSITDQLSTSTKVDYLAKTSDQAWIKSGDYNLMPNQNLYDNEALQQYYVVVKLSGLTNSTTQQSSADAQLIVVADSDFMQDQILQIYPQNLTLFQNLVDNLALDSDLATIRAKEIIDRPIKEISTVQKRWLRYGNVFGLTILVIILGLTRYYWRRKSNHFSL</sequence>
<evidence type="ECO:0000259" key="3">
    <source>
        <dbReference type="Pfam" id="PF23357"/>
    </source>
</evidence>
<feature type="domain" description="DUF7088" evidence="3">
    <location>
        <begin position="40"/>
        <end position="138"/>
    </location>
</feature>
<feature type="transmembrane region" description="Helical" evidence="1">
    <location>
        <begin position="12"/>
        <end position="32"/>
    </location>
</feature>
<dbReference type="EMBL" id="LBWS01000015">
    <property type="protein sequence ID" value="KKR14889.1"/>
    <property type="molecule type" value="Genomic_DNA"/>
</dbReference>
<organism evidence="4 5">
    <name type="scientific">Candidatus Falkowbacteria bacterium GW2011_GWA2_39_24</name>
    <dbReference type="NCBI Taxonomy" id="1618634"/>
    <lineage>
        <taxon>Bacteria</taxon>
        <taxon>Candidatus Falkowiibacteriota</taxon>
    </lineage>
</organism>
<feature type="domain" description="ABC-type uncharacterised transport system" evidence="2">
    <location>
        <begin position="173"/>
        <end position="427"/>
    </location>
</feature>
<keyword evidence="1" id="KW-0472">Membrane</keyword>
<proteinExistence type="predicted"/>
<dbReference type="Pfam" id="PF23357">
    <property type="entry name" value="DUF7088"/>
    <property type="match status" value="1"/>
</dbReference>
<feature type="transmembrane region" description="Helical" evidence="1">
    <location>
        <begin position="468"/>
        <end position="491"/>
    </location>
</feature>
<evidence type="ECO:0000256" key="1">
    <source>
        <dbReference type="SAM" id="Phobius"/>
    </source>
</evidence>
<keyword evidence="1" id="KW-0812">Transmembrane</keyword>